<dbReference type="InterPro" id="IPR009057">
    <property type="entry name" value="Homeodomain-like_sf"/>
</dbReference>
<dbReference type="InterPro" id="IPR050109">
    <property type="entry name" value="HTH-type_TetR-like_transc_reg"/>
</dbReference>
<dbReference type="Pfam" id="PF00440">
    <property type="entry name" value="TetR_N"/>
    <property type="match status" value="1"/>
</dbReference>
<dbReference type="PANTHER" id="PTHR30055">
    <property type="entry name" value="HTH-TYPE TRANSCRIPTIONAL REGULATOR RUTR"/>
    <property type="match status" value="1"/>
</dbReference>
<gene>
    <name evidence="4" type="ORF">ACFFRI_05665</name>
</gene>
<evidence type="ECO:0000313" key="4">
    <source>
        <dbReference type="EMBL" id="MFB9312525.1"/>
    </source>
</evidence>
<evidence type="ECO:0000313" key="5">
    <source>
        <dbReference type="Proteomes" id="UP001589750"/>
    </source>
</evidence>
<keyword evidence="1 2" id="KW-0238">DNA-binding</keyword>
<dbReference type="RefSeq" id="WP_140009872.1">
    <property type="nucleotide sequence ID" value="NZ_JBHMDG010000006.1"/>
</dbReference>
<proteinExistence type="predicted"/>
<evidence type="ECO:0000256" key="2">
    <source>
        <dbReference type="PROSITE-ProRule" id="PRU00335"/>
    </source>
</evidence>
<accession>A0ABV5K9H3</accession>
<feature type="domain" description="HTH tetR-type" evidence="3">
    <location>
        <begin position="19"/>
        <end position="79"/>
    </location>
</feature>
<dbReference type="SUPFAM" id="SSF46689">
    <property type="entry name" value="Homeodomain-like"/>
    <property type="match status" value="1"/>
</dbReference>
<dbReference type="InterPro" id="IPR001647">
    <property type="entry name" value="HTH_TetR"/>
</dbReference>
<feature type="DNA-binding region" description="H-T-H motif" evidence="2">
    <location>
        <begin position="42"/>
        <end position="61"/>
    </location>
</feature>
<dbReference type="Proteomes" id="UP001589750">
    <property type="component" value="Unassembled WGS sequence"/>
</dbReference>
<sequence>MESDQSTATSTRPVREGLAHKRAAILSAARELFVRQGVERTSMDAVAAEAAVSKRTVYDYYGDKHGLLLAVVVAAGESLIATLQQALDEHLSDAADIRTTADLERALTDFAVSVGVSMLGSSDYTATVRLITENGALLPELASHPLNVAPEEAVAERLAHFASTGLLDAEDPRLAADHFNGLTTLLAFGHHQPGAIDADRVRQIMVDGVHAFMRAYGSR</sequence>
<dbReference type="EMBL" id="JBHMDG010000006">
    <property type="protein sequence ID" value="MFB9312525.1"/>
    <property type="molecule type" value="Genomic_DNA"/>
</dbReference>
<comment type="caution">
    <text evidence="4">The sequence shown here is derived from an EMBL/GenBank/DDBJ whole genome shotgun (WGS) entry which is preliminary data.</text>
</comment>
<dbReference type="PRINTS" id="PR00455">
    <property type="entry name" value="HTHTETR"/>
</dbReference>
<dbReference type="Gene3D" id="1.10.357.10">
    <property type="entry name" value="Tetracycline Repressor, domain 2"/>
    <property type="match status" value="1"/>
</dbReference>
<evidence type="ECO:0000259" key="3">
    <source>
        <dbReference type="PROSITE" id="PS50977"/>
    </source>
</evidence>
<dbReference type="PANTHER" id="PTHR30055:SF146">
    <property type="entry name" value="HTH-TYPE TRANSCRIPTIONAL DUAL REGULATOR CECR"/>
    <property type="match status" value="1"/>
</dbReference>
<evidence type="ECO:0000256" key="1">
    <source>
        <dbReference type="ARBA" id="ARBA00023125"/>
    </source>
</evidence>
<dbReference type="InterPro" id="IPR039536">
    <property type="entry name" value="TetR_C_Proteobacteria"/>
</dbReference>
<name>A0ABV5K9H3_9ACTN</name>
<organism evidence="4 5">
    <name type="scientific">Nocardioides plantarum</name>
    <dbReference type="NCBI Taxonomy" id="29299"/>
    <lineage>
        <taxon>Bacteria</taxon>
        <taxon>Bacillati</taxon>
        <taxon>Actinomycetota</taxon>
        <taxon>Actinomycetes</taxon>
        <taxon>Propionibacteriales</taxon>
        <taxon>Nocardioidaceae</taxon>
        <taxon>Nocardioides</taxon>
    </lineage>
</organism>
<dbReference type="PROSITE" id="PS50977">
    <property type="entry name" value="HTH_TETR_2"/>
    <property type="match status" value="1"/>
</dbReference>
<keyword evidence="5" id="KW-1185">Reference proteome</keyword>
<reference evidence="4 5" key="1">
    <citation type="submission" date="2024-09" db="EMBL/GenBank/DDBJ databases">
        <authorList>
            <person name="Sun Q."/>
            <person name="Mori K."/>
        </authorList>
    </citation>
    <scope>NUCLEOTIDE SEQUENCE [LARGE SCALE GENOMIC DNA]</scope>
    <source>
        <strain evidence="4 5">JCM 9626</strain>
    </source>
</reference>
<protein>
    <submittedName>
        <fullName evidence="4">TetR/AcrR family transcriptional regulator</fullName>
    </submittedName>
</protein>
<dbReference type="Pfam" id="PF14246">
    <property type="entry name" value="TetR_C_7"/>
    <property type="match status" value="1"/>
</dbReference>